<sequence length="76" mass="8749">MGQTGIEWEKNGVTPGAEGEEDIKKATKDDDGRGERMICVLLLMGHIRPKRKMWAEWEKTWHIFVPFVNADQHKGN</sequence>
<dbReference type="EMBL" id="JBICBT010001062">
    <property type="protein sequence ID" value="KAL3085406.1"/>
    <property type="molecule type" value="Genomic_DNA"/>
</dbReference>
<keyword evidence="3" id="KW-1185">Reference proteome</keyword>
<dbReference type="Proteomes" id="UP001620626">
    <property type="component" value="Unassembled WGS sequence"/>
</dbReference>
<evidence type="ECO:0000313" key="3">
    <source>
        <dbReference type="Proteomes" id="UP001620626"/>
    </source>
</evidence>
<gene>
    <name evidence="2" type="ORF">niasHT_036516</name>
</gene>
<proteinExistence type="predicted"/>
<evidence type="ECO:0000256" key="1">
    <source>
        <dbReference type="SAM" id="MobiDB-lite"/>
    </source>
</evidence>
<reference evidence="2 3" key="1">
    <citation type="submission" date="2024-10" db="EMBL/GenBank/DDBJ databases">
        <authorList>
            <person name="Kim D."/>
        </authorList>
    </citation>
    <scope>NUCLEOTIDE SEQUENCE [LARGE SCALE GENOMIC DNA]</scope>
    <source>
        <strain evidence="2">BH-2024</strain>
    </source>
</reference>
<feature type="region of interest" description="Disordered" evidence="1">
    <location>
        <begin position="1"/>
        <end position="30"/>
    </location>
</feature>
<evidence type="ECO:0000313" key="2">
    <source>
        <dbReference type="EMBL" id="KAL3085406.1"/>
    </source>
</evidence>
<organism evidence="2 3">
    <name type="scientific">Heterodera trifolii</name>
    <dbReference type="NCBI Taxonomy" id="157864"/>
    <lineage>
        <taxon>Eukaryota</taxon>
        <taxon>Metazoa</taxon>
        <taxon>Ecdysozoa</taxon>
        <taxon>Nematoda</taxon>
        <taxon>Chromadorea</taxon>
        <taxon>Rhabditida</taxon>
        <taxon>Tylenchina</taxon>
        <taxon>Tylenchomorpha</taxon>
        <taxon>Tylenchoidea</taxon>
        <taxon>Heteroderidae</taxon>
        <taxon>Heteroderinae</taxon>
        <taxon>Heterodera</taxon>
    </lineage>
</organism>
<accession>A0ABD2J4Y6</accession>
<protein>
    <submittedName>
        <fullName evidence="2">Uncharacterized protein</fullName>
    </submittedName>
</protein>
<name>A0ABD2J4Y6_9BILA</name>
<comment type="caution">
    <text evidence="2">The sequence shown here is derived from an EMBL/GenBank/DDBJ whole genome shotgun (WGS) entry which is preliminary data.</text>
</comment>
<dbReference type="AlphaFoldDB" id="A0ABD2J4Y6"/>